<evidence type="ECO:0000313" key="2">
    <source>
        <dbReference type="Proteomes" id="UP000016491"/>
    </source>
</evidence>
<name>A0ABC9U2N3_CLOSY</name>
<dbReference type="AlphaFoldDB" id="A0ABC9U2N3"/>
<sequence length="46" mass="5239">MEFIFIFAVNLFEVFFIYLFQVMKVVGAFGVDALVDDEVLAVFLGD</sequence>
<evidence type="ECO:0000313" key="1">
    <source>
        <dbReference type="EMBL" id="ERI79972.1"/>
    </source>
</evidence>
<proteinExistence type="predicted"/>
<reference evidence="1 2" key="1">
    <citation type="submission" date="2013-07" db="EMBL/GenBank/DDBJ databases">
        <authorList>
            <person name="Weinstock G."/>
            <person name="Sodergren E."/>
            <person name="Wylie T."/>
            <person name="Fulton L."/>
            <person name="Fulton R."/>
            <person name="Fronick C."/>
            <person name="O'Laughlin M."/>
            <person name="Godfrey J."/>
            <person name="Miner T."/>
            <person name="Herter B."/>
            <person name="Appelbaum E."/>
            <person name="Cordes M."/>
            <person name="Lek S."/>
            <person name="Wollam A."/>
            <person name="Pepin K.H."/>
            <person name="Palsikar V.B."/>
            <person name="Mitreva M."/>
            <person name="Wilson R.K."/>
        </authorList>
    </citation>
    <scope>NUCLEOTIDE SEQUENCE [LARGE SCALE GENOMIC DNA]</scope>
    <source>
        <strain evidence="1 2">ATCC 14940</strain>
    </source>
</reference>
<gene>
    <name evidence="1" type="ORF">CLOSYM_00547</name>
</gene>
<accession>A0ABC9U2N3</accession>
<organism evidence="1 2">
    <name type="scientific">[Clostridium] symbiosum ATCC 14940</name>
    <dbReference type="NCBI Taxonomy" id="411472"/>
    <lineage>
        <taxon>Bacteria</taxon>
        <taxon>Bacillati</taxon>
        <taxon>Bacillota</taxon>
        <taxon>Clostridia</taxon>
        <taxon>Lachnospirales</taxon>
        <taxon>Lachnospiraceae</taxon>
        <taxon>Otoolea</taxon>
    </lineage>
</organism>
<dbReference type="EMBL" id="AWSU01000044">
    <property type="protein sequence ID" value="ERI79972.1"/>
    <property type="molecule type" value="Genomic_DNA"/>
</dbReference>
<protein>
    <submittedName>
        <fullName evidence="1">Uncharacterized protein</fullName>
    </submittedName>
</protein>
<comment type="caution">
    <text evidence="1">The sequence shown here is derived from an EMBL/GenBank/DDBJ whole genome shotgun (WGS) entry which is preliminary data.</text>
</comment>
<dbReference type="Proteomes" id="UP000016491">
    <property type="component" value="Unassembled WGS sequence"/>
</dbReference>